<dbReference type="RefSeq" id="WP_200392016.1">
    <property type="nucleotide sequence ID" value="NZ_JAENIO010000027.1"/>
</dbReference>
<dbReference type="InterPro" id="IPR036909">
    <property type="entry name" value="Cyt_c-like_dom_sf"/>
</dbReference>
<dbReference type="PROSITE" id="PS51820">
    <property type="entry name" value="PA14"/>
    <property type="match status" value="1"/>
</dbReference>
<proteinExistence type="predicted"/>
<dbReference type="SMART" id="SM00758">
    <property type="entry name" value="PA14"/>
    <property type="match status" value="1"/>
</dbReference>
<evidence type="ECO:0000259" key="6">
    <source>
        <dbReference type="PROSITE" id="PS51820"/>
    </source>
</evidence>
<dbReference type="GO" id="GO:0046872">
    <property type="term" value="F:metal ion binding"/>
    <property type="evidence" value="ECO:0007669"/>
    <property type="project" value="UniProtKB-KW"/>
</dbReference>
<dbReference type="InterPro" id="IPR051459">
    <property type="entry name" value="Cytochrome_c-type_DH"/>
</dbReference>
<comment type="caution">
    <text evidence="7">The sequence shown here is derived from an EMBL/GenBank/DDBJ whole genome shotgun (WGS) entry which is preliminary data.</text>
</comment>
<keyword evidence="8" id="KW-1185">Reference proteome</keyword>
<dbReference type="SUPFAM" id="SSF56988">
    <property type="entry name" value="Anthrax protective antigen"/>
    <property type="match status" value="1"/>
</dbReference>
<gene>
    <name evidence="7" type="ORF">JIN78_10955</name>
</gene>
<evidence type="ECO:0000256" key="3">
    <source>
        <dbReference type="ARBA" id="ARBA00023004"/>
    </source>
</evidence>
<evidence type="ECO:0000259" key="5">
    <source>
        <dbReference type="PROSITE" id="PS51007"/>
    </source>
</evidence>
<dbReference type="GO" id="GO:0020037">
    <property type="term" value="F:heme binding"/>
    <property type="evidence" value="ECO:0007669"/>
    <property type="project" value="InterPro"/>
</dbReference>
<dbReference type="AlphaFoldDB" id="A0A934RPH0"/>
<dbReference type="InterPro" id="IPR011658">
    <property type="entry name" value="PA14_dom"/>
</dbReference>
<keyword evidence="3 4" id="KW-0408">Iron</keyword>
<dbReference type="Gene3D" id="1.10.760.10">
    <property type="entry name" value="Cytochrome c-like domain"/>
    <property type="match status" value="1"/>
</dbReference>
<feature type="domain" description="PA14" evidence="6">
    <location>
        <begin position="152"/>
        <end position="291"/>
    </location>
</feature>
<dbReference type="GO" id="GO:0009055">
    <property type="term" value="F:electron transfer activity"/>
    <property type="evidence" value="ECO:0007669"/>
    <property type="project" value="InterPro"/>
</dbReference>
<evidence type="ECO:0000256" key="1">
    <source>
        <dbReference type="ARBA" id="ARBA00022617"/>
    </source>
</evidence>
<dbReference type="PROSITE" id="PS51007">
    <property type="entry name" value="CYTC"/>
    <property type="match status" value="1"/>
</dbReference>
<dbReference type="InterPro" id="IPR009056">
    <property type="entry name" value="Cyt_c-like_dom"/>
</dbReference>
<evidence type="ECO:0000256" key="4">
    <source>
        <dbReference type="PROSITE-ProRule" id="PRU00433"/>
    </source>
</evidence>
<dbReference type="PANTHER" id="PTHR35008">
    <property type="entry name" value="BLL4482 PROTEIN-RELATED"/>
    <property type="match status" value="1"/>
</dbReference>
<keyword evidence="2 4" id="KW-0479">Metal-binding</keyword>
<evidence type="ECO:0000256" key="2">
    <source>
        <dbReference type="ARBA" id="ARBA00022723"/>
    </source>
</evidence>
<dbReference type="PANTHER" id="PTHR35008:SF4">
    <property type="entry name" value="BLL4482 PROTEIN"/>
    <property type="match status" value="1"/>
</dbReference>
<dbReference type="SUPFAM" id="SSF46626">
    <property type="entry name" value="Cytochrome c"/>
    <property type="match status" value="1"/>
</dbReference>
<dbReference type="Pfam" id="PF13442">
    <property type="entry name" value="Cytochrome_CBB3"/>
    <property type="match status" value="1"/>
</dbReference>
<keyword evidence="1 4" id="KW-0349">Heme</keyword>
<dbReference type="Gene3D" id="3.90.182.10">
    <property type="entry name" value="Toxin - Anthrax Protective Antigen,domain 1"/>
    <property type="match status" value="1"/>
</dbReference>
<feature type="domain" description="Cytochrome c" evidence="5">
    <location>
        <begin position="19"/>
        <end position="110"/>
    </location>
</feature>
<dbReference type="Proteomes" id="UP000604083">
    <property type="component" value="Unassembled WGS sequence"/>
</dbReference>
<dbReference type="Pfam" id="PF07691">
    <property type="entry name" value="PA14"/>
    <property type="match status" value="1"/>
</dbReference>
<evidence type="ECO:0000313" key="8">
    <source>
        <dbReference type="Proteomes" id="UP000604083"/>
    </source>
</evidence>
<sequence length="515" mass="56338">MERGQLLGAIFLAAVVLPAAGETGQKDYEMFCGACHNPDGKGAGEGAFPPLAGSEWVRGDAERMVQLVLHGLEGPVSVAGKSFDLVMPPQGAALSDEQIARIVSYVRTSWGHTEEPIEASFVKAARGRSADRKTMWKAPELLKRWPLPHDSGPIQDLVAHVYKGKFTTMPDFSKLKVAAVEEEAAGLLDLSTLGEKQHFAVVWEGVLNIAEKGEYFFRLDSDDGSRLFIDGRKIAEVKGTGPMGRAKQGKLWLKPGPVKIRVEYFEFEGQEGISLAMMLKNQWTQLSATKSVEEKVIPSLPIVVTDEARIYRNFIKGSGARAIGVGYPGGVNLAFDADDLGIPLVWQGAFMDGGLHWTARGKGFQPPAGEQVQALATGPAFAYRGEETTPWPRQWQEELKPRFRGYVLDERRRPEFRYEVAGLSIRDKAMEGDAGELRREISLRAGEEPPANLSLRLSGPGARSLGSHRFAIGPGGQIVLESGDLGEPVVTREGVVLPLNLQPGENRLRVSYQWK</sequence>
<evidence type="ECO:0000313" key="7">
    <source>
        <dbReference type="EMBL" id="MBK1834580.1"/>
    </source>
</evidence>
<dbReference type="InterPro" id="IPR037524">
    <property type="entry name" value="PA14/GLEYA"/>
</dbReference>
<protein>
    <submittedName>
        <fullName evidence="7">C-type cytochrome</fullName>
    </submittedName>
</protein>
<accession>A0A934RPH0</accession>
<organism evidence="7 8">
    <name type="scientific">Roseibacillus ishigakijimensis</name>
    <dbReference type="NCBI Taxonomy" id="454146"/>
    <lineage>
        <taxon>Bacteria</taxon>
        <taxon>Pseudomonadati</taxon>
        <taxon>Verrucomicrobiota</taxon>
        <taxon>Verrucomicrobiia</taxon>
        <taxon>Verrucomicrobiales</taxon>
        <taxon>Verrucomicrobiaceae</taxon>
        <taxon>Roseibacillus</taxon>
    </lineage>
</organism>
<reference evidence="7" key="1">
    <citation type="submission" date="2021-01" db="EMBL/GenBank/DDBJ databases">
        <title>Modified the classification status of verrucomicrobia.</title>
        <authorList>
            <person name="Feng X."/>
        </authorList>
    </citation>
    <scope>NUCLEOTIDE SEQUENCE</scope>
    <source>
        <strain evidence="7">KCTC 12986</strain>
    </source>
</reference>
<name>A0A934RPH0_9BACT</name>
<dbReference type="EMBL" id="JAENIO010000027">
    <property type="protein sequence ID" value="MBK1834580.1"/>
    <property type="molecule type" value="Genomic_DNA"/>
</dbReference>